<dbReference type="AlphaFoldDB" id="A0A9W6UK62"/>
<sequence length="80" mass="8998">MALYRIRMNDGSLATHGAVRVRTDAANLYLEDQTAGAWRPVLDVRIDRVAGVQRRFTENDGSWSWLDETLPAPGGIRAWN</sequence>
<comment type="caution">
    <text evidence="1">The sequence shown here is derived from an EMBL/GenBank/DDBJ whole genome shotgun (WGS) entry which is preliminary data.</text>
</comment>
<proteinExistence type="predicted"/>
<evidence type="ECO:0000313" key="1">
    <source>
        <dbReference type="EMBL" id="GLU48755.1"/>
    </source>
</evidence>
<protein>
    <submittedName>
        <fullName evidence="1">Uncharacterized protein</fullName>
    </submittedName>
</protein>
<accession>A0A9W6UK62</accession>
<dbReference type="EMBL" id="BSQG01000005">
    <property type="protein sequence ID" value="GLU48755.1"/>
    <property type="molecule type" value="Genomic_DNA"/>
</dbReference>
<reference evidence="1" key="1">
    <citation type="submission" date="2023-02" db="EMBL/GenBank/DDBJ databases">
        <title>Nocardiopsis ansamitocini NBRC 112285.</title>
        <authorList>
            <person name="Ichikawa N."/>
            <person name="Sato H."/>
            <person name="Tonouchi N."/>
        </authorList>
    </citation>
    <scope>NUCLEOTIDE SEQUENCE</scope>
    <source>
        <strain evidence="1">NBRC 112285</strain>
    </source>
</reference>
<evidence type="ECO:0000313" key="2">
    <source>
        <dbReference type="Proteomes" id="UP001165092"/>
    </source>
</evidence>
<dbReference type="Proteomes" id="UP001165092">
    <property type="component" value="Unassembled WGS sequence"/>
</dbReference>
<name>A0A9W6UK62_9ACTN</name>
<gene>
    <name evidence="1" type="ORF">Nans01_31060</name>
</gene>
<organism evidence="1 2">
    <name type="scientific">Nocardiopsis ansamitocini</name>
    <dbReference type="NCBI Taxonomy" id="1670832"/>
    <lineage>
        <taxon>Bacteria</taxon>
        <taxon>Bacillati</taxon>
        <taxon>Actinomycetota</taxon>
        <taxon>Actinomycetes</taxon>
        <taxon>Streptosporangiales</taxon>
        <taxon>Nocardiopsidaceae</taxon>
        <taxon>Nocardiopsis</taxon>
    </lineage>
</organism>
<keyword evidence="2" id="KW-1185">Reference proteome</keyword>
<dbReference type="RefSeq" id="WP_285760236.1">
    <property type="nucleotide sequence ID" value="NZ_BSQG01000005.1"/>
</dbReference>